<evidence type="ECO:0000256" key="2">
    <source>
        <dbReference type="SAM" id="Phobius"/>
    </source>
</evidence>
<sequence length="282" mass="31643">MRNENDTSFYDSIGLYSPKKKASSYYDSAGLYGPLRYPDPARKKNTTTWSNWKLQAIISMVCLLALAGFGFVVVMRRRGQDFSSVVSSVFVDSYVPMTKNARRKVSENKAKILQGPEDDTSYGTIKGALHRMVDEYKMYLVPNDVPVSQKRWESMQMTKLKLRDASSVENKAIEATNAGKNAMATKPEDHISLVDSIRKSLQTPAVPMTKRFRSEHVDHPFHQEASIPGEDLPVPQDSIPAGWTQSTVDGEVVTVKKPKPRRLKRLMPVDAMDGIGHIHLVN</sequence>
<reference evidence="3" key="1">
    <citation type="submission" date="2021-01" db="EMBL/GenBank/DDBJ databases">
        <authorList>
            <person name="Corre E."/>
            <person name="Pelletier E."/>
            <person name="Niang G."/>
            <person name="Scheremetjew M."/>
            <person name="Finn R."/>
            <person name="Kale V."/>
            <person name="Holt S."/>
            <person name="Cochrane G."/>
            <person name="Meng A."/>
            <person name="Brown T."/>
            <person name="Cohen L."/>
        </authorList>
    </citation>
    <scope>NUCLEOTIDE SEQUENCE</scope>
    <source>
        <strain evidence="3">CCMP1661</strain>
    </source>
</reference>
<dbReference type="EMBL" id="HBHR01016058">
    <property type="protein sequence ID" value="CAD9867405.1"/>
    <property type="molecule type" value="Transcribed_RNA"/>
</dbReference>
<feature type="transmembrane region" description="Helical" evidence="2">
    <location>
        <begin position="54"/>
        <end position="74"/>
    </location>
</feature>
<evidence type="ECO:0000313" key="3">
    <source>
        <dbReference type="EMBL" id="CAD9867405.1"/>
    </source>
</evidence>
<protein>
    <submittedName>
        <fullName evidence="3">Uncharacterized protein</fullName>
    </submittedName>
</protein>
<keyword evidence="2" id="KW-1133">Transmembrane helix</keyword>
<dbReference type="AlphaFoldDB" id="A0A7S2V1D5"/>
<keyword evidence="2" id="KW-0812">Transmembrane</keyword>
<feature type="region of interest" description="Disordered" evidence="1">
    <location>
        <begin position="223"/>
        <end position="244"/>
    </location>
</feature>
<gene>
    <name evidence="3" type="ORF">FJAP1339_LOCUS8038</name>
</gene>
<evidence type="ECO:0000256" key="1">
    <source>
        <dbReference type="SAM" id="MobiDB-lite"/>
    </source>
</evidence>
<name>A0A7S2V1D5_9STRA</name>
<organism evidence="3">
    <name type="scientific">Fibrocapsa japonica</name>
    <dbReference type="NCBI Taxonomy" id="94617"/>
    <lineage>
        <taxon>Eukaryota</taxon>
        <taxon>Sar</taxon>
        <taxon>Stramenopiles</taxon>
        <taxon>Ochrophyta</taxon>
        <taxon>Raphidophyceae</taxon>
        <taxon>Chattonellales</taxon>
        <taxon>Chattonellaceae</taxon>
        <taxon>Fibrocapsa</taxon>
    </lineage>
</organism>
<keyword evidence="2" id="KW-0472">Membrane</keyword>
<proteinExistence type="predicted"/>
<accession>A0A7S2V1D5</accession>